<evidence type="ECO:0000313" key="2">
    <source>
        <dbReference type="Proteomes" id="UP000299102"/>
    </source>
</evidence>
<name>A0A4C1Y0V3_EUMVA</name>
<keyword evidence="1" id="KW-0695">RNA-directed DNA polymerase</keyword>
<keyword evidence="2" id="KW-1185">Reference proteome</keyword>
<keyword evidence="1" id="KW-0548">Nucleotidyltransferase</keyword>
<protein>
    <submittedName>
        <fullName evidence="1">Probable RNA-directed DNA polymerase from transposon X-element</fullName>
    </submittedName>
</protein>
<keyword evidence="1" id="KW-0808">Transferase</keyword>
<dbReference type="EMBL" id="BGZK01000999">
    <property type="protein sequence ID" value="GBP68035.1"/>
    <property type="molecule type" value="Genomic_DNA"/>
</dbReference>
<dbReference type="OrthoDB" id="445826at2759"/>
<dbReference type="STRING" id="151549.A0A4C1Y0V3"/>
<proteinExistence type="predicted"/>
<comment type="caution">
    <text evidence="1">The sequence shown here is derived from an EMBL/GenBank/DDBJ whole genome shotgun (WGS) entry which is preliminary data.</text>
</comment>
<organism evidence="1 2">
    <name type="scientific">Eumeta variegata</name>
    <name type="common">Bagworm moth</name>
    <name type="synonym">Eumeta japonica</name>
    <dbReference type="NCBI Taxonomy" id="151549"/>
    <lineage>
        <taxon>Eukaryota</taxon>
        <taxon>Metazoa</taxon>
        <taxon>Ecdysozoa</taxon>
        <taxon>Arthropoda</taxon>
        <taxon>Hexapoda</taxon>
        <taxon>Insecta</taxon>
        <taxon>Pterygota</taxon>
        <taxon>Neoptera</taxon>
        <taxon>Endopterygota</taxon>
        <taxon>Lepidoptera</taxon>
        <taxon>Glossata</taxon>
        <taxon>Ditrysia</taxon>
        <taxon>Tineoidea</taxon>
        <taxon>Psychidae</taxon>
        <taxon>Oiketicinae</taxon>
        <taxon>Eumeta</taxon>
    </lineage>
</organism>
<evidence type="ECO:0000313" key="1">
    <source>
        <dbReference type="EMBL" id="GBP68035.1"/>
    </source>
</evidence>
<dbReference type="GO" id="GO:0003964">
    <property type="term" value="F:RNA-directed DNA polymerase activity"/>
    <property type="evidence" value="ECO:0007669"/>
    <property type="project" value="UniProtKB-KW"/>
</dbReference>
<sequence>MGKFLGNWKTAAVTPLHKGCPKDDPNTYRPITFLHTLSKLLEGLVNVRPMAFLKKHGLLSKMQIGFRKNKLTEYSVSLLVENIPGHFDKRRACFEMFMDLAKVFDILLRKLKMLEVRGLRSSPPGPTCATSSKHSGHGTIESPVYIRLFSVLNNREQVRSTRIRSKTIYWDAIRNFMEIRYGSYALSFRPHYQRSHRRCKLVVCLDRREN</sequence>
<accession>A0A4C1Y0V3</accession>
<reference evidence="1 2" key="1">
    <citation type="journal article" date="2019" name="Commun. Biol.">
        <title>The bagworm genome reveals a unique fibroin gene that provides high tensile strength.</title>
        <authorList>
            <person name="Kono N."/>
            <person name="Nakamura H."/>
            <person name="Ohtoshi R."/>
            <person name="Tomita M."/>
            <person name="Numata K."/>
            <person name="Arakawa K."/>
        </authorList>
    </citation>
    <scope>NUCLEOTIDE SEQUENCE [LARGE SCALE GENOMIC DNA]</scope>
</reference>
<dbReference type="AlphaFoldDB" id="A0A4C1Y0V3"/>
<gene>
    <name evidence="1" type="ORF">EVAR_103995_1</name>
</gene>
<dbReference type="Proteomes" id="UP000299102">
    <property type="component" value="Unassembled WGS sequence"/>
</dbReference>